<sequence length="185" mass="21018">MAGETEKYDGFSNYETWAACVLLTYLEESLTYWLAEAEAVRREVRRAGGDGPEAESCRRLLAERLRRMDRAGGRGEALGVRWEEIAQELLVEPPPVRRERFPLGRQVITREAFAVLSPLDVCVAIVLHSRGTWGELDEDDCEGNERSLREGGRLFSAYDAKDGTRFYVVTEHDRSVTTVQLAEEY</sequence>
<protein>
    <submittedName>
        <fullName evidence="1">Uncharacterized protein</fullName>
    </submittedName>
</protein>
<dbReference type="OrthoDB" id="5522207at2"/>
<reference evidence="1 2" key="2">
    <citation type="submission" date="2019-01" db="EMBL/GenBank/DDBJ databases">
        <title>Tautonia sociabilis, a novel thermotolerant planctomycete of Isosphaeraceae family, isolated from a 4000 m deep subterranean habitat.</title>
        <authorList>
            <person name="Kovaleva O.L."/>
            <person name="Elcheninov A.G."/>
            <person name="Van Heerden E."/>
            <person name="Toshchakov S.V."/>
            <person name="Novikov A."/>
            <person name="Bonch-Osmolovskaya E.A."/>
            <person name="Kublanov I.V."/>
        </authorList>
    </citation>
    <scope>NUCLEOTIDE SEQUENCE [LARGE SCALE GENOMIC DNA]</scope>
    <source>
        <strain evidence="1 2">GM2012</strain>
    </source>
</reference>
<gene>
    <name evidence="1" type="ORF">TsocGM_14410</name>
</gene>
<reference evidence="1 2" key="1">
    <citation type="submission" date="2018-12" db="EMBL/GenBank/DDBJ databases">
        <authorList>
            <person name="Toschakov S.V."/>
        </authorList>
    </citation>
    <scope>NUCLEOTIDE SEQUENCE [LARGE SCALE GENOMIC DNA]</scope>
    <source>
        <strain evidence="1 2">GM2012</strain>
    </source>
</reference>
<dbReference type="EMBL" id="RYZH01000027">
    <property type="protein sequence ID" value="RUL86986.1"/>
    <property type="molecule type" value="Genomic_DNA"/>
</dbReference>
<comment type="caution">
    <text evidence="1">The sequence shown here is derived from an EMBL/GenBank/DDBJ whole genome shotgun (WGS) entry which is preliminary data.</text>
</comment>
<dbReference type="AlphaFoldDB" id="A0A432MIK9"/>
<dbReference type="Proteomes" id="UP000280296">
    <property type="component" value="Unassembled WGS sequence"/>
</dbReference>
<name>A0A432MIK9_9BACT</name>
<keyword evidence="2" id="KW-1185">Reference proteome</keyword>
<organism evidence="1 2">
    <name type="scientific">Tautonia sociabilis</name>
    <dbReference type="NCBI Taxonomy" id="2080755"/>
    <lineage>
        <taxon>Bacteria</taxon>
        <taxon>Pseudomonadati</taxon>
        <taxon>Planctomycetota</taxon>
        <taxon>Planctomycetia</taxon>
        <taxon>Isosphaerales</taxon>
        <taxon>Isosphaeraceae</taxon>
        <taxon>Tautonia</taxon>
    </lineage>
</organism>
<evidence type="ECO:0000313" key="2">
    <source>
        <dbReference type="Proteomes" id="UP000280296"/>
    </source>
</evidence>
<evidence type="ECO:0000313" key="1">
    <source>
        <dbReference type="EMBL" id="RUL86986.1"/>
    </source>
</evidence>
<dbReference type="RefSeq" id="WP_126726172.1">
    <property type="nucleotide sequence ID" value="NZ_RYZH01000027.1"/>
</dbReference>
<proteinExistence type="predicted"/>
<accession>A0A432MIK9</accession>